<feature type="domain" description="NADP-dependent oxidoreductase" evidence="3">
    <location>
        <begin position="41"/>
        <end position="333"/>
    </location>
</feature>
<dbReference type="InterPro" id="IPR050791">
    <property type="entry name" value="Aldo-Keto_reductase"/>
</dbReference>
<evidence type="ECO:0000313" key="5">
    <source>
        <dbReference type="Proteomes" id="UP001156691"/>
    </source>
</evidence>
<dbReference type="Proteomes" id="UP001156691">
    <property type="component" value="Unassembled WGS sequence"/>
</dbReference>
<proteinExistence type="predicted"/>
<evidence type="ECO:0000259" key="3">
    <source>
        <dbReference type="Pfam" id="PF00248"/>
    </source>
</evidence>
<comment type="caution">
    <text evidence="4">The sequence shown here is derived from an EMBL/GenBank/DDBJ whole genome shotgun (WGS) entry which is preliminary data.</text>
</comment>
<organism evidence="4 5">
    <name type="scientific">Devosia nitrariae</name>
    <dbReference type="NCBI Taxonomy" id="2071872"/>
    <lineage>
        <taxon>Bacteria</taxon>
        <taxon>Pseudomonadati</taxon>
        <taxon>Pseudomonadota</taxon>
        <taxon>Alphaproteobacteria</taxon>
        <taxon>Hyphomicrobiales</taxon>
        <taxon>Devosiaceae</taxon>
        <taxon>Devosia</taxon>
    </lineage>
</organism>
<dbReference type="PANTHER" id="PTHR43625:SF40">
    <property type="entry name" value="ALDO-KETO REDUCTASE YAKC [NADP(+)]"/>
    <property type="match status" value="1"/>
</dbReference>
<dbReference type="Gene3D" id="3.20.20.100">
    <property type="entry name" value="NADP-dependent oxidoreductase domain"/>
    <property type="match status" value="1"/>
</dbReference>
<keyword evidence="1" id="KW-0560">Oxidoreductase</keyword>
<sequence length="356" mass="38696">MTQHHQNAGNGRPEHGGRPAGTDGNASRTRKLGPHLTVSTVGLGCMGMSHAYGGQDERESVRTLHRAVELGVTFFDTAEVYGPFENEILVGKALKPYRDKVVIATKFGFRIDKGKAGVEAMSGVDSRPEHVREVAEASLKRLGVEVIDLFYQHRVDPQVPIEETVGAMAELVKQGKVRALGLSEASADIVRRAHAVHPISALQSEYSLWTRDPEGEILDTCRELGIGFVPFSPLGRGFLTGKIQKPEDFGENDFRRTLPRFSPENMAANAALVKMLEEMAADKGVTAAQLALAWVLNQADFIVPIPGARRIEHLEQNVAAAGISLSPQELETLGDMLAPAKFSGQRYGNAGAWVRK</sequence>
<keyword evidence="5" id="KW-1185">Reference proteome</keyword>
<dbReference type="Pfam" id="PF00248">
    <property type="entry name" value="Aldo_ket_red"/>
    <property type="match status" value="1"/>
</dbReference>
<dbReference type="EMBL" id="BSNS01000022">
    <property type="protein sequence ID" value="GLQ56962.1"/>
    <property type="molecule type" value="Genomic_DNA"/>
</dbReference>
<dbReference type="CDD" id="cd19076">
    <property type="entry name" value="AKR_AKR13A_13D"/>
    <property type="match status" value="1"/>
</dbReference>
<gene>
    <name evidence="4" type="ORF">GCM10010862_42210</name>
</gene>
<name>A0ABQ5WAV5_9HYPH</name>
<accession>A0ABQ5WAV5</accession>
<feature type="region of interest" description="Disordered" evidence="2">
    <location>
        <begin position="1"/>
        <end position="34"/>
    </location>
</feature>
<dbReference type="InterPro" id="IPR023210">
    <property type="entry name" value="NADP_OxRdtase_dom"/>
</dbReference>
<dbReference type="InterPro" id="IPR036812">
    <property type="entry name" value="NAD(P)_OxRdtase_dom_sf"/>
</dbReference>
<evidence type="ECO:0000256" key="1">
    <source>
        <dbReference type="ARBA" id="ARBA00023002"/>
    </source>
</evidence>
<dbReference type="SUPFAM" id="SSF51430">
    <property type="entry name" value="NAD(P)-linked oxidoreductase"/>
    <property type="match status" value="1"/>
</dbReference>
<protein>
    <submittedName>
        <fullName evidence="4">Aldo/keto reductase</fullName>
    </submittedName>
</protein>
<evidence type="ECO:0000313" key="4">
    <source>
        <dbReference type="EMBL" id="GLQ56962.1"/>
    </source>
</evidence>
<dbReference type="PANTHER" id="PTHR43625">
    <property type="entry name" value="AFLATOXIN B1 ALDEHYDE REDUCTASE"/>
    <property type="match status" value="1"/>
</dbReference>
<dbReference type="RefSeq" id="WP_284342348.1">
    <property type="nucleotide sequence ID" value="NZ_BSNS01000022.1"/>
</dbReference>
<reference evidence="5" key="1">
    <citation type="journal article" date="2019" name="Int. J. Syst. Evol. Microbiol.">
        <title>The Global Catalogue of Microorganisms (GCM) 10K type strain sequencing project: providing services to taxonomists for standard genome sequencing and annotation.</title>
        <authorList>
            <consortium name="The Broad Institute Genomics Platform"/>
            <consortium name="The Broad Institute Genome Sequencing Center for Infectious Disease"/>
            <person name="Wu L."/>
            <person name="Ma J."/>
        </authorList>
    </citation>
    <scope>NUCLEOTIDE SEQUENCE [LARGE SCALE GENOMIC DNA]</scope>
    <source>
        <strain evidence="5">NBRC 112416</strain>
    </source>
</reference>
<evidence type="ECO:0000256" key="2">
    <source>
        <dbReference type="SAM" id="MobiDB-lite"/>
    </source>
</evidence>